<dbReference type="SMR" id="A0A1T4QZ65"/>
<dbReference type="InterPro" id="IPR011032">
    <property type="entry name" value="GroES-like_sf"/>
</dbReference>
<dbReference type="Gene3D" id="3.90.180.10">
    <property type="entry name" value="Medium-chain alcohol dehydrogenases, catalytic domain"/>
    <property type="match status" value="2"/>
</dbReference>
<feature type="domain" description="Enoyl reductase (ER)" evidence="2">
    <location>
        <begin position="49"/>
        <end position="415"/>
    </location>
</feature>
<accession>A0A1T4QZ65</accession>
<dbReference type="SUPFAM" id="SSF50129">
    <property type="entry name" value="GroES-like"/>
    <property type="match status" value="1"/>
</dbReference>
<dbReference type="GO" id="GO:0043880">
    <property type="term" value="F:crotonyl-CoA reductase activity"/>
    <property type="evidence" value="ECO:0007669"/>
    <property type="project" value="InterPro"/>
</dbReference>
<dbReference type="OrthoDB" id="9790818at2"/>
<dbReference type="Proteomes" id="UP000190637">
    <property type="component" value="Unassembled WGS sequence"/>
</dbReference>
<proteinExistence type="predicted"/>
<evidence type="ECO:0000313" key="4">
    <source>
        <dbReference type="Proteomes" id="UP000190637"/>
    </source>
</evidence>
<dbReference type="SMART" id="SM00829">
    <property type="entry name" value="PKS_ER"/>
    <property type="match status" value="1"/>
</dbReference>
<name>A0A1T4QZ65_9ACTN</name>
<dbReference type="Pfam" id="PF08240">
    <property type="entry name" value="ADH_N"/>
    <property type="match status" value="1"/>
</dbReference>
<dbReference type="Pfam" id="PF00107">
    <property type="entry name" value="ADH_zinc_N"/>
    <property type="match status" value="1"/>
</dbReference>
<dbReference type="InterPro" id="IPR013154">
    <property type="entry name" value="ADH-like_N"/>
</dbReference>
<sequence length="454" mass="49389">MKEIADALASDGFDAAAVRDLPIPETYRGAVVLEDDVEMFDGIPIRDRDPAKALTVREVPTPEPGPGEALVAVMASSINYNTVWSSIFEPASTFGFLKRYARSVPSAASHDQPFHVLGSDMSGVVLRTGPGVQRWKAGDKVVAHCLSVELSAADGHDDSMLDPDQRIWGYETNYGGLAQLSLVKSNQLMPKPAHLTWEEAAVSGLVNSTAYRQLISRNGAHIKLGDVVLIWGAAGGLGSYATQLALRAGAIPVCVVSSERKAELVRSQGAELIIDRAAEGYRFWKDPETPDPSEWKRFGRRIRELTGGDDPDVVFEHPGRETMGASVYVARRGGTIVTCASTSGYRHEYDNRYLWMGLKRIVGTHFANYREAWEANRLIAKGTVHPTLSAVYRLADVGLAARRVHENTHSGKVGVLALAPRPGLGVDDPELRARHADAIDRFREGDPEQTAVAD</sequence>
<dbReference type="InterPro" id="IPR010085">
    <property type="entry name" value="Crot_CoA_red"/>
</dbReference>
<evidence type="ECO:0000259" key="2">
    <source>
        <dbReference type="SMART" id="SM00829"/>
    </source>
</evidence>
<dbReference type="InterPro" id="IPR051603">
    <property type="entry name" value="Zinc-ADH_QOR/CCCR"/>
</dbReference>
<keyword evidence="1" id="KW-0521">NADP</keyword>
<dbReference type="InterPro" id="IPR020843">
    <property type="entry name" value="ER"/>
</dbReference>
<reference evidence="3 4" key="1">
    <citation type="submission" date="2017-02" db="EMBL/GenBank/DDBJ databases">
        <authorList>
            <person name="Peterson S.W."/>
        </authorList>
    </citation>
    <scope>NUCLEOTIDE SEQUENCE [LARGE SCALE GENOMIC DNA]</scope>
    <source>
        <strain evidence="3 4">DSM 45154</strain>
    </source>
</reference>
<evidence type="ECO:0000256" key="1">
    <source>
        <dbReference type="ARBA" id="ARBA00022857"/>
    </source>
</evidence>
<dbReference type="InterPro" id="IPR036291">
    <property type="entry name" value="NAD(P)-bd_dom_sf"/>
</dbReference>
<dbReference type="InterPro" id="IPR013149">
    <property type="entry name" value="ADH-like_C"/>
</dbReference>
<dbReference type="EMBL" id="FUWS01000006">
    <property type="protein sequence ID" value="SKA09132.1"/>
    <property type="molecule type" value="Genomic_DNA"/>
</dbReference>
<protein>
    <submittedName>
        <fullName evidence="3">Crotonyl-CoA carboxylase/reductase</fullName>
    </submittedName>
</protein>
<dbReference type="STRING" id="1122192.SAMN02745673_02395"/>
<keyword evidence="4" id="KW-1185">Reference proteome</keyword>
<dbReference type="NCBIfam" id="TIGR01751">
    <property type="entry name" value="crot-CoA-red"/>
    <property type="match status" value="1"/>
</dbReference>
<dbReference type="AlphaFoldDB" id="A0A1T4QZ65"/>
<evidence type="ECO:0000313" key="3">
    <source>
        <dbReference type="EMBL" id="SKA09132.1"/>
    </source>
</evidence>
<dbReference type="PANTHER" id="PTHR44154">
    <property type="entry name" value="QUINONE OXIDOREDUCTASE"/>
    <property type="match status" value="1"/>
</dbReference>
<organism evidence="3 4">
    <name type="scientific">Marinactinospora thermotolerans DSM 45154</name>
    <dbReference type="NCBI Taxonomy" id="1122192"/>
    <lineage>
        <taxon>Bacteria</taxon>
        <taxon>Bacillati</taxon>
        <taxon>Actinomycetota</taxon>
        <taxon>Actinomycetes</taxon>
        <taxon>Streptosporangiales</taxon>
        <taxon>Nocardiopsidaceae</taxon>
        <taxon>Marinactinospora</taxon>
    </lineage>
</organism>
<dbReference type="RefSeq" id="WP_078761736.1">
    <property type="nucleotide sequence ID" value="NZ_FUWS01000006.1"/>
</dbReference>
<dbReference type="PANTHER" id="PTHR44154:SF1">
    <property type="entry name" value="QUINONE OXIDOREDUCTASE"/>
    <property type="match status" value="1"/>
</dbReference>
<gene>
    <name evidence="3" type="ORF">SAMN02745673_02395</name>
</gene>
<dbReference type="SUPFAM" id="SSF51735">
    <property type="entry name" value="NAD(P)-binding Rossmann-fold domains"/>
    <property type="match status" value="1"/>
</dbReference>